<evidence type="ECO:0000259" key="2">
    <source>
        <dbReference type="Pfam" id="PF00582"/>
    </source>
</evidence>
<dbReference type="Proteomes" id="UP000008366">
    <property type="component" value="Unassembled WGS sequence"/>
</dbReference>
<evidence type="ECO:0000313" key="4">
    <source>
        <dbReference type="Proteomes" id="UP000008366"/>
    </source>
</evidence>
<dbReference type="AlphaFoldDB" id="K6WLK0"/>
<dbReference type="SUPFAM" id="SSF52402">
    <property type="entry name" value="Adenine nucleotide alpha hydrolases-like"/>
    <property type="match status" value="2"/>
</dbReference>
<dbReference type="InterPro" id="IPR006016">
    <property type="entry name" value="UspA"/>
</dbReference>
<dbReference type="Pfam" id="PF00582">
    <property type="entry name" value="Usp"/>
    <property type="match status" value="2"/>
</dbReference>
<comment type="caution">
    <text evidence="3">The sequence shown here is derived from an EMBL/GenBank/DDBJ whole genome shotgun (WGS) entry which is preliminary data.</text>
</comment>
<dbReference type="PANTHER" id="PTHR46268:SF15">
    <property type="entry name" value="UNIVERSAL STRESS PROTEIN HP_0031"/>
    <property type="match status" value="1"/>
</dbReference>
<dbReference type="InterPro" id="IPR014729">
    <property type="entry name" value="Rossmann-like_a/b/a_fold"/>
</dbReference>
<proteinExistence type="inferred from homology"/>
<dbReference type="eggNOG" id="COG0589">
    <property type="taxonomic scope" value="Bacteria"/>
</dbReference>
<evidence type="ECO:0000313" key="3">
    <source>
        <dbReference type="EMBL" id="GAB94686.1"/>
    </source>
</evidence>
<comment type="similarity">
    <text evidence="1">Belongs to the universal stress protein A family.</text>
</comment>
<feature type="domain" description="UspA" evidence="2">
    <location>
        <begin position="16"/>
        <end position="146"/>
    </location>
</feature>
<dbReference type="Gene3D" id="3.40.50.620">
    <property type="entry name" value="HUPs"/>
    <property type="match status" value="2"/>
</dbReference>
<accession>K6WLK0</accession>
<protein>
    <submittedName>
        <fullName evidence="3">UspA family protein</fullName>
    </submittedName>
</protein>
<evidence type="ECO:0000256" key="1">
    <source>
        <dbReference type="ARBA" id="ARBA00008791"/>
    </source>
</evidence>
<organism evidence="3 4">
    <name type="scientific">Kineosphaera limosa NBRC 100340</name>
    <dbReference type="NCBI Taxonomy" id="1184609"/>
    <lineage>
        <taxon>Bacteria</taxon>
        <taxon>Bacillati</taxon>
        <taxon>Actinomycetota</taxon>
        <taxon>Actinomycetes</taxon>
        <taxon>Micrococcales</taxon>
        <taxon>Dermatophilaceae</taxon>
        <taxon>Kineosphaera</taxon>
    </lineage>
</organism>
<reference evidence="3 4" key="1">
    <citation type="submission" date="2012-08" db="EMBL/GenBank/DDBJ databases">
        <title>Whole genome shotgun sequence of Kineosphaera limosa NBRC 100340.</title>
        <authorList>
            <person name="Yoshida I."/>
            <person name="Isaki S."/>
            <person name="Hosoyama A."/>
            <person name="Tsuchikane K."/>
            <person name="Katsumata H."/>
            <person name="Ando Y."/>
            <person name="Ohji S."/>
            <person name="Hamada M."/>
            <person name="Tamura T."/>
            <person name="Yamazoe A."/>
            <person name="Yamazaki S."/>
            <person name="Fujita N."/>
        </authorList>
    </citation>
    <scope>NUCLEOTIDE SEQUENCE [LARGE SCALE GENOMIC DNA]</scope>
    <source>
        <strain evidence="3 4">NBRC 100340</strain>
    </source>
</reference>
<keyword evidence="4" id="KW-1185">Reference proteome</keyword>
<dbReference type="STRING" id="1184609.KILIM_010_00170"/>
<dbReference type="EMBL" id="BAHD01000010">
    <property type="protein sequence ID" value="GAB94686.1"/>
    <property type="molecule type" value="Genomic_DNA"/>
</dbReference>
<dbReference type="OrthoDB" id="5242641at2"/>
<sequence length="299" mass="31476">MSGVAPKTADEQLNYLVGYRDDEGGRDALNLAVSMAQAFGVSLDLVSVVPGGRRVSRSDRGVTRRAREALDRGAALVPRDVPVRVHVRTAPAVAPAVLQTARDLGSRVIILGSDGPGGFGARLRRQALGSVTTDVLQEATIPVALAPLDYRVNRPIESVDCAVGTRPGGQAVLDVALRVCVRTGLPLRVVILVDPDTEINDAIVDEARARVALLMSSSVARYGAPTDTRFVFARGGDVPAVIEATKWLETSVLIVGSTRVGAPQRQFLGAAVSKILDKLPSPVIVVPNMPVTEGLDLDG</sequence>
<feature type="domain" description="UspA" evidence="2">
    <location>
        <begin position="162"/>
        <end position="287"/>
    </location>
</feature>
<dbReference type="CDD" id="cd00293">
    <property type="entry name" value="USP-like"/>
    <property type="match status" value="1"/>
</dbReference>
<gene>
    <name evidence="3" type="ORF">KILIM_010_00170</name>
</gene>
<dbReference type="PANTHER" id="PTHR46268">
    <property type="entry name" value="STRESS RESPONSE PROTEIN NHAX"/>
    <property type="match status" value="1"/>
</dbReference>
<name>K6WLK0_9MICO</name>
<dbReference type="RefSeq" id="WP_006591218.1">
    <property type="nucleotide sequence ID" value="NZ_BAHD01000010.1"/>
</dbReference>